<evidence type="ECO:0000313" key="1">
    <source>
        <dbReference type="EMBL" id="MDG0864115.1"/>
    </source>
</evidence>
<sequence length="122" mass="12969">MHDAIPIPCLPARARDAAPHPACGLGLDFGINRDAEMSIECYRIKVPEGRRLTGFTVAGQRVPLLPGEYHVHRLRPKAPLIGGTALRFVGADGCGNDVHIKLPDGADVSKALCVEVQPAEGV</sequence>
<protein>
    <submittedName>
        <fullName evidence="1">Uncharacterized protein</fullName>
    </submittedName>
</protein>
<comment type="caution">
    <text evidence="1">The sequence shown here is derived from an EMBL/GenBank/DDBJ whole genome shotgun (WGS) entry which is preliminary data.</text>
</comment>
<keyword evidence="2" id="KW-1185">Reference proteome</keyword>
<accession>A0A9X4LNB1</accession>
<dbReference type="EMBL" id="SGUG01000027">
    <property type="protein sequence ID" value="MDG0864115.1"/>
    <property type="molecule type" value="Genomic_DNA"/>
</dbReference>
<proteinExistence type="predicted"/>
<reference evidence="1" key="1">
    <citation type="submission" date="2019-02" db="EMBL/GenBank/DDBJ databases">
        <title>Draft genome of the type strain Pelomonas aquatica CCUG 52575T.</title>
        <authorList>
            <person name="Gomila M."/>
            <person name="Lalucat J."/>
        </authorList>
    </citation>
    <scope>NUCLEOTIDE SEQUENCE</scope>
    <source>
        <strain evidence="1">CCUG 52575</strain>
    </source>
</reference>
<dbReference type="Proteomes" id="UP001152766">
    <property type="component" value="Unassembled WGS sequence"/>
</dbReference>
<evidence type="ECO:0000313" key="2">
    <source>
        <dbReference type="Proteomes" id="UP001152766"/>
    </source>
</evidence>
<dbReference type="RefSeq" id="WP_268152494.1">
    <property type="nucleotide sequence ID" value="NZ_JAPPUW010000016.1"/>
</dbReference>
<organism evidence="1 2">
    <name type="scientific">Pelomonas aquatica</name>
    <dbReference type="NCBI Taxonomy" id="431058"/>
    <lineage>
        <taxon>Bacteria</taxon>
        <taxon>Pseudomonadati</taxon>
        <taxon>Pseudomonadota</taxon>
        <taxon>Betaproteobacteria</taxon>
        <taxon>Burkholderiales</taxon>
        <taxon>Sphaerotilaceae</taxon>
        <taxon>Roseateles</taxon>
    </lineage>
</organism>
<dbReference type="AlphaFoldDB" id="A0A9X4LNB1"/>
<gene>
    <name evidence="1" type="ORF">EXJ73_16770</name>
</gene>
<name>A0A9X4LNB1_9BURK</name>